<dbReference type="OrthoDB" id="9808408at2"/>
<name>A0A5C7FWM0_9BACT</name>
<dbReference type="PANTHER" id="PTHR43711:SF26">
    <property type="entry name" value="SENSOR HISTIDINE KINASE RCSC"/>
    <property type="match status" value="1"/>
</dbReference>
<dbReference type="Pfam" id="PF02518">
    <property type="entry name" value="HATPase_c"/>
    <property type="match status" value="1"/>
</dbReference>
<keyword evidence="8" id="KW-0902">Two-component regulatory system</keyword>
<dbReference type="NCBIfam" id="TIGR00229">
    <property type="entry name" value="sensory_box"/>
    <property type="match status" value="1"/>
</dbReference>
<dbReference type="InterPro" id="IPR036097">
    <property type="entry name" value="HisK_dim/P_sf"/>
</dbReference>
<gene>
    <name evidence="14" type="ORF">FUA23_04300</name>
</gene>
<dbReference type="GO" id="GO:0006355">
    <property type="term" value="P:regulation of DNA-templated transcription"/>
    <property type="evidence" value="ECO:0007669"/>
    <property type="project" value="InterPro"/>
</dbReference>
<dbReference type="SUPFAM" id="SSF47384">
    <property type="entry name" value="Homodimeric domain of signal transducing histidine kinase"/>
    <property type="match status" value="1"/>
</dbReference>
<keyword evidence="15" id="KW-1185">Reference proteome</keyword>
<keyword evidence="11" id="KW-0175">Coiled coil</keyword>
<dbReference type="FunFam" id="3.30.565.10:FF:000006">
    <property type="entry name" value="Sensor histidine kinase WalK"/>
    <property type="match status" value="1"/>
</dbReference>
<feature type="domain" description="PAS" evidence="13">
    <location>
        <begin position="12"/>
        <end position="82"/>
    </location>
</feature>
<protein>
    <recommendedName>
        <fullName evidence="10">Sensor protein FixL</fullName>
        <ecNumber evidence="2">2.7.13.3</ecNumber>
    </recommendedName>
</protein>
<sequence length="400" mass="45377">MMGNPGKMSQEDSHRLKALFEMATDGIITMSTEGIIENLNFAACALFGYEAEELKGQKVNILMGSYDRTHHDEYLERYHKTQQPRIIGIGREVTGRRKNGEEFPLRLAVSEVNLEQQTIYTGMLHDLTDFKRAQDRVVQLNAELEDKVEERTAALRQREKELQRALGKERELNELKSRFLSMASHEFKTPLSTVLSSVELIELYREEVQQPKREKHIGRIKDAVNQLTDVLNDFLSLSQLEQGQIAVSPRLTDLRAIISTSVESSEGQLKEGQKVILKLAEEPSRIVTDPKLLRHILINLISNAAKYSSPGMEITITSGWQDERCFISVADRGIGIPAEDQTHLFDRFFRARNVENVKGTGLGLNIVNHYLQLLDGKIEFESELSQGSTFTILLPAQKDI</sequence>
<dbReference type="InterPro" id="IPR035965">
    <property type="entry name" value="PAS-like_dom_sf"/>
</dbReference>
<dbReference type="GO" id="GO:0005524">
    <property type="term" value="F:ATP binding"/>
    <property type="evidence" value="ECO:0007669"/>
    <property type="project" value="UniProtKB-KW"/>
</dbReference>
<evidence type="ECO:0000259" key="12">
    <source>
        <dbReference type="PROSITE" id="PS50109"/>
    </source>
</evidence>
<dbReference type="AlphaFoldDB" id="A0A5C7FWM0"/>
<dbReference type="InterPro" id="IPR036890">
    <property type="entry name" value="HATPase_C_sf"/>
</dbReference>
<dbReference type="SMART" id="SM00387">
    <property type="entry name" value="HATPase_c"/>
    <property type="match status" value="1"/>
</dbReference>
<evidence type="ECO:0000313" key="15">
    <source>
        <dbReference type="Proteomes" id="UP000321907"/>
    </source>
</evidence>
<evidence type="ECO:0000256" key="5">
    <source>
        <dbReference type="ARBA" id="ARBA00022741"/>
    </source>
</evidence>
<dbReference type="SUPFAM" id="SSF55874">
    <property type="entry name" value="ATPase domain of HSP90 chaperone/DNA topoisomerase II/histidine kinase"/>
    <property type="match status" value="1"/>
</dbReference>
<evidence type="ECO:0000256" key="10">
    <source>
        <dbReference type="ARBA" id="ARBA00070616"/>
    </source>
</evidence>
<evidence type="ECO:0000256" key="9">
    <source>
        <dbReference type="ARBA" id="ARBA00059827"/>
    </source>
</evidence>
<evidence type="ECO:0000256" key="8">
    <source>
        <dbReference type="ARBA" id="ARBA00023012"/>
    </source>
</evidence>
<evidence type="ECO:0000256" key="2">
    <source>
        <dbReference type="ARBA" id="ARBA00012438"/>
    </source>
</evidence>
<evidence type="ECO:0000256" key="1">
    <source>
        <dbReference type="ARBA" id="ARBA00000085"/>
    </source>
</evidence>
<dbReference type="PRINTS" id="PR00344">
    <property type="entry name" value="BCTRLSENSOR"/>
</dbReference>
<dbReference type="InterPro" id="IPR004358">
    <property type="entry name" value="Sig_transdc_His_kin-like_C"/>
</dbReference>
<dbReference type="Pfam" id="PF00512">
    <property type="entry name" value="HisKA"/>
    <property type="match status" value="1"/>
</dbReference>
<feature type="coiled-coil region" evidence="11">
    <location>
        <begin position="130"/>
        <end position="178"/>
    </location>
</feature>
<dbReference type="Proteomes" id="UP000321907">
    <property type="component" value="Unassembled WGS sequence"/>
</dbReference>
<keyword evidence="3" id="KW-0597">Phosphoprotein</keyword>
<evidence type="ECO:0000256" key="6">
    <source>
        <dbReference type="ARBA" id="ARBA00022777"/>
    </source>
</evidence>
<dbReference type="PROSITE" id="PS50109">
    <property type="entry name" value="HIS_KIN"/>
    <property type="match status" value="1"/>
</dbReference>
<dbReference type="InterPro" id="IPR013767">
    <property type="entry name" value="PAS_fold"/>
</dbReference>
<evidence type="ECO:0000259" key="13">
    <source>
        <dbReference type="PROSITE" id="PS50112"/>
    </source>
</evidence>
<dbReference type="InterPro" id="IPR003661">
    <property type="entry name" value="HisK_dim/P_dom"/>
</dbReference>
<dbReference type="InterPro" id="IPR003594">
    <property type="entry name" value="HATPase_dom"/>
</dbReference>
<dbReference type="InterPro" id="IPR005467">
    <property type="entry name" value="His_kinase_dom"/>
</dbReference>
<keyword evidence="4" id="KW-0808">Transferase</keyword>
<dbReference type="CDD" id="cd00130">
    <property type="entry name" value="PAS"/>
    <property type="match status" value="1"/>
</dbReference>
<comment type="catalytic activity">
    <reaction evidence="1">
        <text>ATP + protein L-histidine = ADP + protein N-phospho-L-histidine.</text>
        <dbReference type="EC" id="2.7.13.3"/>
    </reaction>
</comment>
<dbReference type="Gene3D" id="1.10.287.130">
    <property type="match status" value="1"/>
</dbReference>
<proteinExistence type="predicted"/>
<dbReference type="SMART" id="SM00388">
    <property type="entry name" value="HisKA"/>
    <property type="match status" value="1"/>
</dbReference>
<dbReference type="InterPro" id="IPR000014">
    <property type="entry name" value="PAS"/>
</dbReference>
<dbReference type="FunFam" id="3.30.450.20:FF:000060">
    <property type="entry name" value="Sensor protein FixL"/>
    <property type="match status" value="1"/>
</dbReference>
<dbReference type="Gene3D" id="3.30.450.20">
    <property type="entry name" value="PAS domain"/>
    <property type="match status" value="1"/>
</dbReference>
<keyword evidence="6" id="KW-0418">Kinase</keyword>
<dbReference type="SMART" id="SM00091">
    <property type="entry name" value="PAS"/>
    <property type="match status" value="1"/>
</dbReference>
<dbReference type="PROSITE" id="PS50112">
    <property type="entry name" value="PAS"/>
    <property type="match status" value="1"/>
</dbReference>
<comment type="function">
    <text evidence="9">Putative oxygen sensor; modulates the activity of FixJ, a transcriptional activator of nitrogen fixation fixK gene. FixL probably acts as a kinase that phosphorylates FixJ.</text>
</comment>
<keyword evidence="7" id="KW-0067">ATP-binding</keyword>
<dbReference type="EC" id="2.7.13.3" evidence="2"/>
<dbReference type="Pfam" id="PF00989">
    <property type="entry name" value="PAS"/>
    <property type="match status" value="1"/>
</dbReference>
<dbReference type="CDD" id="cd00082">
    <property type="entry name" value="HisKA"/>
    <property type="match status" value="1"/>
</dbReference>
<comment type="caution">
    <text evidence="14">The sequence shown here is derived from an EMBL/GenBank/DDBJ whole genome shotgun (WGS) entry which is preliminary data.</text>
</comment>
<evidence type="ECO:0000256" key="4">
    <source>
        <dbReference type="ARBA" id="ARBA00022679"/>
    </source>
</evidence>
<reference evidence="14 15" key="1">
    <citation type="submission" date="2019-08" db="EMBL/GenBank/DDBJ databases">
        <title>Lewinella sp. strain SSH13 Genome sequencing and assembly.</title>
        <authorList>
            <person name="Kim I."/>
        </authorList>
    </citation>
    <scope>NUCLEOTIDE SEQUENCE [LARGE SCALE GENOMIC DNA]</scope>
    <source>
        <strain evidence="14 15">SSH13</strain>
    </source>
</reference>
<accession>A0A5C7FWM0</accession>
<dbReference type="CDD" id="cd00075">
    <property type="entry name" value="HATPase"/>
    <property type="match status" value="1"/>
</dbReference>
<keyword evidence="5" id="KW-0547">Nucleotide-binding</keyword>
<evidence type="ECO:0000256" key="3">
    <source>
        <dbReference type="ARBA" id="ARBA00022553"/>
    </source>
</evidence>
<dbReference type="InterPro" id="IPR050736">
    <property type="entry name" value="Sensor_HK_Regulatory"/>
</dbReference>
<evidence type="ECO:0000256" key="11">
    <source>
        <dbReference type="SAM" id="Coils"/>
    </source>
</evidence>
<dbReference type="GO" id="GO:0000155">
    <property type="term" value="F:phosphorelay sensor kinase activity"/>
    <property type="evidence" value="ECO:0007669"/>
    <property type="project" value="InterPro"/>
</dbReference>
<evidence type="ECO:0000313" key="14">
    <source>
        <dbReference type="EMBL" id="TXF91055.1"/>
    </source>
</evidence>
<dbReference type="PANTHER" id="PTHR43711">
    <property type="entry name" value="TWO-COMPONENT HISTIDINE KINASE"/>
    <property type="match status" value="1"/>
</dbReference>
<dbReference type="Gene3D" id="3.30.565.10">
    <property type="entry name" value="Histidine kinase-like ATPase, C-terminal domain"/>
    <property type="match status" value="1"/>
</dbReference>
<dbReference type="SUPFAM" id="SSF55785">
    <property type="entry name" value="PYP-like sensor domain (PAS domain)"/>
    <property type="match status" value="1"/>
</dbReference>
<evidence type="ECO:0000256" key="7">
    <source>
        <dbReference type="ARBA" id="ARBA00022840"/>
    </source>
</evidence>
<dbReference type="EMBL" id="VOXD01000004">
    <property type="protein sequence ID" value="TXF91055.1"/>
    <property type="molecule type" value="Genomic_DNA"/>
</dbReference>
<feature type="domain" description="Histidine kinase" evidence="12">
    <location>
        <begin position="182"/>
        <end position="398"/>
    </location>
</feature>
<organism evidence="14 15">
    <name type="scientific">Neolewinella aurantiaca</name>
    <dbReference type="NCBI Taxonomy" id="2602767"/>
    <lineage>
        <taxon>Bacteria</taxon>
        <taxon>Pseudomonadati</taxon>
        <taxon>Bacteroidota</taxon>
        <taxon>Saprospiria</taxon>
        <taxon>Saprospirales</taxon>
        <taxon>Lewinellaceae</taxon>
        <taxon>Neolewinella</taxon>
    </lineage>
</organism>